<dbReference type="SUPFAM" id="SSF49348">
    <property type="entry name" value="Clathrin adaptor appendage domain"/>
    <property type="match status" value="1"/>
</dbReference>
<dbReference type="STRING" id="312017.Q23Q76"/>
<evidence type="ECO:0000256" key="2">
    <source>
        <dbReference type="ARBA" id="ARBA00006613"/>
    </source>
</evidence>
<dbReference type="InterPro" id="IPR026739">
    <property type="entry name" value="AP_beta"/>
</dbReference>
<evidence type="ECO:0000313" key="11">
    <source>
        <dbReference type="Proteomes" id="UP000009168"/>
    </source>
</evidence>
<dbReference type="SUPFAM" id="SSF55711">
    <property type="entry name" value="Subdomain of clathrin and coatomer appendage domain"/>
    <property type="match status" value="1"/>
</dbReference>
<feature type="domain" description="Clathrin/coatomer adaptor adaptin-like N-terminal" evidence="8">
    <location>
        <begin position="20"/>
        <end position="539"/>
    </location>
</feature>
<dbReference type="InterPro" id="IPR015151">
    <property type="entry name" value="B-adaptin_app_sub_C"/>
</dbReference>
<dbReference type="GO" id="GO:0030131">
    <property type="term" value="C:clathrin adaptor complex"/>
    <property type="evidence" value="ECO:0007669"/>
    <property type="project" value="InterPro"/>
</dbReference>
<comment type="subcellular location">
    <subcellularLocation>
        <location evidence="1">Endomembrane system</location>
    </subcellularLocation>
</comment>
<dbReference type="EMBL" id="GG662649">
    <property type="protein sequence ID" value="EAR98708.2"/>
    <property type="molecule type" value="Genomic_DNA"/>
</dbReference>
<gene>
    <name evidence="10" type="ORF">TTHERM_00582140</name>
</gene>
<dbReference type="RefSeq" id="XP_001018953.2">
    <property type="nucleotide sequence ID" value="XM_001018953.2"/>
</dbReference>
<feature type="region of interest" description="Disordered" evidence="7">
    <location>
        <begin position="695"/>
        <end position="784"/>
    </location>
</feature>
<accession>Q23Q76</accession>
<dbReference type="InterPro" id="IPR013041">
    <property type="entry name" value="Clathrin_app_Ig-like_sf"/>
</dbReference>
<organism evidence="10 11">
    <name type="scientific">Tetrahymena thermophila (strain SB210)</name>
    <dbReference type="NCBI Taxonomy" id="312017"/>
    <lineage>
        <taxon>Eukaryota</taxon>
        <taxon>Sar</taxon>
        <taxon>Alveolata</taxon>
        <taxon>Ciliophora</taxon>
        <taxon>Intramacronucleata</taxon>
        <taxon>Oligohymenophorea</taxon>
        <taxon>Hymenostomatida</taxon>
        <taxon>Tetrahymenina</taxon>
        <taxon>Tetrahymenidae</taxon>
        <taxon>Tetrahymena</taxon>
    </lineage>
</organism>
<feature type="compositionally biased region" description="Low complexity" evidence="7">
    <location>
        <begin position="1"/>
        <end position="13"/>
    </location>
</feature>
<sequence>MSSTSSSKSSSSKGPANVKKNEIQELQDDLINNNENIKKEAVRKIIDAMTRGKDVSMLFPHVLRNMMTKNMELKKLIYLYIINYAKTKPDLVILAINSFKSDASDPSNPMLRSLAVRTMGCIRVKEIIEYLLDALKKAVKDENPYVRKTAAVCIAKIYETYPELVVEQGFLQQLEYLLNDSNAMVIANAVCAQMQIQDIKGGNVLELNKFKVQKLRTAMNECNEWGVIYILDALAVYRPDDTKEAEDILERVIPRLSHQNPGVILSATRVIMKYLDYLTDPEMVINYCKKLTSPLISLLNMEPEIVFIALKNINLILQKRPIIIEKEIKFFFCNFNDPIYIKVMKIEILIRLANIDNIPQILHQLKEYSAEVDIEIAKKSIRAIGRCAIKLEKAAQKCVQVLRDCLRSKDDYVTQETIIVIRDIFRKYPKDYEGLLKEICENLKTLDNPEAKAAMIWIIGEYVDTIENSGSLLEEFVKSFIEEPAIVQHQILTSCVKLFLMRPQDGYDLVHKLLQQATNNCENPDIRDRGYIYWRLLGQSPELAKKIVYSERPEISDNTYVLETALLDKLIENIGTLSSVYYKPPEQFVKHLRDIINQKEMEENEAEEAGDEFFIKGENNVADKDYYGGEVTINDDQAQQQQSNIQYNMNSNIQNTQMQLNQSNISSTPSTAATVNQSQAKNLLDDDDDIMAPPIQQQQYNQPPPQVYQQPPQQQQLQPAPSQAKNLLDDDDDIIGGASTAPQPQQINQMQYNQSPQAVNSNQQASFSSNGSNSNNNTDFFGGGSQLRAPNIKIPFSECVNENKFSMKNIVNGLNIACAFQREGAQMFLEIQVSNRFGNNTFSDFAIKLAPNKFKINPTTIDLNKLGQVAPGQTSSCKIEIDCNGQIDNGPLSSPFLVNTMIKTNFDVYQMAIPCSLSVLIVPGAPLQIQQYGEFSSRMVKKADKIPMIIDRDALVKKMANNNIYFVNSQTNPQGIEMINFSCKLANEMPLLLDVIIDKINGALNIQYHAPHDTILPLFYQAIMFVLKF</sequence>
<dbReference type="Proteomes" id="UP000009168">
    <property type="component" value="Unassembled WGS sequence"/>
</dbReference>
<evidence type="ECO:0000313" key="10">
    <source>
        <dbReference type="EMBL" id="EAR98708.2"/>
    </source>
</evidence>
<dbReference type="InterPro" id="IPR021133">
    <property type="entry name" value="HEAT_type_2"/>
</dbReference>
<dbReference type="HOGENOM" id="CLU_006320_2_0_1"/>
<dbReference type="Gene3D" id="2.60.40.1150">
    <property type="match status" value="1"/>
</dbReference>
<evidence type="ECO:0000256" key="1">
    <source>
        <dbReference type="ARBA" id="ARBA00004308"/>
    </source>
</evidence>
<feature type="region of interest" description="Disordered" evidence="7">
    <location>
        <begin position="1"/>
        <end position="21"/>
    </location>
</feature>
<dbReference type="InterPro" id="IPR016024">
    <property type="entry name" value="ARM-type_fold"/>
</dbReference>
<dbReference type="SUPFAM" id="SSF48371">
    <property type="entry name" value="ARM repeat"/>
    <property type="match status" value="1"/>
</dbReference>
<feature type="compositionally biased region" description="Low complexity" evidence="7">
    <location>
        <begin position="742"/>
        <end position="780"/>
    </location>
</feature>
<keyword evidence="5" id="KW-0472">Membrane</keyword>
<keyword evidence="11" id="KW-1185">Reference proteome</keyword>
<dbReference type="InterPro" id="IPR013037">
    <property type="entry name" value="Clathrin_b-adaptin_app_Ig-like"/>
</dbReference>
<dbReference type="KEGG" id="tet:TTHERM_00582140"/>
<dbReference type="GeneID" id="7845448"/>
<dbReference type="InterPro" id="IPR009028">
    <property type="entry name" value="Coatomer/calthrin_app_sub_C"/>
</dbReference>
<feature type="repeat" description="HEAT" evidence="6">
    <location>
        <begin position="131"/>
        <end position="168"/>
    </location>
</feature>
<keyword evidence="4" id="KW-0653">Protein transport</keyword>
<reference evidence="11" key="1">
    <citation type="journal article" date="2006" name="PLoS Biol.">
        <title>Macronuclear genome sequence of the ciliate Tetrahymena thermophila, a model eukaryote.</title>
        <authorList>
            <person name="Eisen J.A."/>
            <person name="Coyne R.S."/>
            <person name="Wu M."/>
            <person name="Wu D."/>
            <person name="Thiagarajan M."/>
            <person name="Wortman J.R."/>
            <person name="Badger J.H."/>
            <person name="Ren Q."/>
            <person name="Amedeo P."/>
            <person name="Jones K.M."/>
            <person name="Tallon L.J."/>
            <person name="Delcher A.L."/>
            <person name="Salzberg S.L."/>
            <person name="Silva J.C."/>
            <person name="Haas B.J."/>
            <person name="Majoros W.H."/>
            <person name="Farzad M."/>
            <person name="Carlton J.M."/>
            <person name="Smith R.K. Jr."/>
            <person name="Garg J."/>
            <person name="Pearlman R.E."/>
            <person name="Karrer K.M."/>
            <person name="Sun L."/>
            <person name="Manning G."/>
            <person name="Elde N.C."/>
            <person name="Turkewitz A.P."/>
            <person name="Asai D.J."/>
            <person name="Wilkes D.E."/>
            <person name="Wang Y."/>
            <person name="Cai H."/>
            <person name="Collins K."/>
            <person name="Stewart B.A."/>
            <person name="Lee S.R."/>
            <person name="Wilamowska K."/>
            <person name="Weinberg Z."/>
            <person name="Ruzzo W.L."/>
            <person name="Wloga D."/>
            <person name="Gaertig J."/>
            <person name="Frankel J."/>
            <person name="Tsao C.-C."/>
            <person name="Gorovsky M.A."/>
            <person name="Keeling P.J."/>
            <person name="Waller R.F."/>
            <person name="Patron N.J."/>
            <person name="Cherry J.M."/>
            <person name="Stover N.A."/>
            <person name="Krieger C.J."/>
            <person name="del Toro C."/>
            <person name="Ryder H.F."/>
            <person name="Williamson S.C."/>
            <person name="Barbeau R.A."/>
            <person name="Hamilton E.P."/>
            <person name="Orias E."/>
        </authorList>
    </citation>
    <scope>NUCLEOTIDE SEQUENCE [LARGE SCALE GENOMIC DNA]</scope>
    <source>
        <strain evidence="11">SB210</strain>
    </source>
</reference>
<dbReference type="Gene3D" id="3.30.310.10">
    <property type="entry name" value="TATA-Binding Protein"/>
    <property type="match status" value="1"/>
</dbReference>
<dbReference type="InterPro" id="IPR011989">
    <property type="entry name" value="ARM-like"/>
</dbReference>
<feature type="domain" description="Beta-adaptin appendage C-terminal subdomain" evidence="9">
    <location>
        <begin position="948"/>
        <end position="1027"/>
    </location>
</feature>
<evidence type="ECO:0000259" key="8">
    <source>
        <dbReference type="Pfam" id="PF01602"/>
    </source>
</evidence>
<dbReference type="InterPro" id="IPR012295">
    <property type="entry name" value="TBP_dom_sf"/>
</dbReference>
<evidence type="ECO:0000256" key="3">
    <source>
        <dbReference type="ARBA" id="ARBA00022448"/>
    </source>
</evidence>
<name>Q23Q76_TETTS</name>
<dbReference type="OrthoDB" id="10254310at2759"/>
<dbReference type="GO" id="GO:0016192">
    <property type="term" value="P:vesicle-mediated transport"/>
    <property type="evidence" value="ECO:0007669"/>
    <property type="project" value="InterPro"/>
</dbReference>
<evidence type="ECO:0000256" key="5">
    <source>
        <dbReference type="ARBA" id="ARBA00023136"/>
    </source>
</evidence>
<dbReference type="Gene3D" id="1.25.10.10">
    <property type="entry name" value="Leucine-rich Repeat Variant"/>
    <property type="match status" value="1"/>
</dbReference>
<dbReference type="AlphaFoldDB" id="Q23Q76"/>
<evidence type="ECO:0000256" key="4">
    <source>
        <dbReference type="ARBA" id="ARBA00022927"/>
    </source>
</evidence>
<dbReference type="GO" id="GO:0012505">
    <property type="term" value="C:endomembrane system"/>
    <property type="evidence" value="ECO:0007669"/>
    <property type="project" value="UniProtKB-SubCell"/>
</dbReference>
<evidence type="ECO:0000256" key="7">
    <source>
        <dbReference type="SAM" id="MobiDB-lite"/>
    </source>
</evidence>
<dbReference type="InParanoid" id="Q23Q76"/>
<feature type="compositionally biased region" description="Low complexity" evidence="7">
    <location>
        <begin position="695"/>
        <end position="723"/>
    </location>
</feature>
<dbReference type="GO" id="GO:0006886">
    <property type="term" value="P:intracellular protein transport"/>
    <property type="evidence" value="ECO:0007669"/>
    <property type="project" value="InterPro"/>
</dbReference>
<dbReference type="eggNOG" id="KOG1061">
    <property type="taxonomic scope" value="Eukaryota"/>
</dbReference>
<keyword evidence="3" id="KW-0813">Transport</keyword>
<dbReference type="Pfam" id="PF01602">
    <property type="entry name" value="Adaptin_N"/>
    <property type="match status" value="1"/>
</dbReference>
<evidence type="ECO:0000256" key="6">
    <source>
        <dbReference type="PROSITE-ProRule" id="PRU00103"/>
    </source>
</evidence>
<dbReference type="Pfam" id="PF09066">
    <property type="entry name" value="B2-adapt-app_C"/>
    <property type="match status" value="1"/>
</dbReference>
<protein>
    <submittedName>
        <fullName evidence="10">Adaptin amine-terminal region protein</fullName>
    </submittedName>
</protein>
<dbReference type="PROSITE" id="PS50077">
    <property type="entry name" value="HEAT_REPEAT"/>
    <property type="match status" value="1"/>
</dbReference>
<dbReference type="PANTHER" id="PTHR11134">
    <property type="entry name" value="ADAPTOR COMPLEX SUBUNIT BETA FAMILY MEMBER"/>
    <property type="match status" value="1"/>
</dbReference>
<dbReference type="InterPro" id="IPR002553">
    <property type="entry name" value="Clathrin/coatomer_adapt-like_N"/>
</dbReference>
<comment type="similarity">
    <text evidence="2">Belongs to the adaptor complexes large subunit family.</text>
</comment>
<dbReference type="FunCoup" id="Q23Q76">
    <property type="interactions" value="483"/>
</dbReference>
<evidence type="ECO:0000259" key="9">
    <source>
        <dbReference type="Pfam" id="PF09066"/>
    </source>
</evidence>
<proteinExistence type="inferred from homology"/>